<feature type="transmembrane region" description="Helical" evidence="7">
    <location>
        <begin position="143"/>
        <end position="163"/>
    </location>
</feature>
<comment type="subcellular location">
    <subcellularLocation>
        <location evidence="1">Cell membrane</location>
        <topology evidence="1">Multi-pass membrane protein</topology>
    </subcellularLocation>
</comment>
<name>A0A2A7ATZ4_9FIRM</name>
<evidence type="ECO:0000256" key="2">
    <source>
        <dbReference type="ARBA" id="ARBA00005262"/>
    </source>
</evidence>
<sequence>MIYVQLFLNFLMIGALSFGGGYGMISLVREVVLNHGWLTESEFLSFIAVSESTPGPLAVNMATFIGSSQGGLAGAFLATLGVVLPSFFIILLIAAVLRNLMKYAGVEAFLSGVRPCVVAMILATALTMALSTLLGITRLGGGAAVSVRSVAVFGILWAVHFACKKAAKKAPSPIGMIVLAAGLGIVFWGV</sequence>
<dbReference type="PANTHER" id="PTHR43663:SF1">
    <property type="entry name" value="CHROMATE TRANSPORTER"/>
    <property type="match status" value="1"/>
</dbReference>
<comment type="caution">
    <text evidence="8">The sequence shown here is derived from an EMBL/GenBank/DDBJ whole genome shotgun (WGS) entry which is preliminary data.</text>
</comment>
<dbReference type="RefSeq" id="WP_097838991.1">
    <property type="nucleotide sequence ID" value="NZ_NMTY01000004.1"/>
</dbReference>
<keyword evidence="6 7" id="KW-0472">Membrane</keyword>
<reference evidence="8 9" key="1">
    <citation type="journal article" date="2017" name="Front. Microbiol.">
        <title>New Insights into the Diversity of the Genus Faecalibacterium.</title>
        <authorList>
            <person name="Benevides L."/>
            <person name="Burman S."/>
            <person name="Martin R."/>
            <person name="Robert V."/>
            <person name="Thomas M."/>
            <person name="Miquel S."/>
            <person name="Chain F."/>
            <person name="Sokol H."/>
            <person name="Bermudez-Humaran L.G."/>
            <person name="Morrison M."/>
            <person name="Langella P."/>
            <person name="Azevedo V.A."/>
            <person name="Chatel J.M."/>
            <person name="Soares S."/>
        </authorList>
    </citation>
    <scope>NUCLEOTIDE SEQUENCE [LARGE SCALE GENOMIC DNA]</scope>
    <source>
        <strain evidence="8 9">CNCM I 4575</strain>
    </source>
</reference>
<evidence type="ECO:0000256" key="4">
    <source>
        <dbReference type="ARBA" id="ARBA00022692"/>
    </source>
</evidence>
<dbReference type="EMBL" id="NMTY01000004">
    <property type="protein sequence ID" value="PDX82570.1"/>
    <property type="molecule type" value="Genomic_DNA"/>
</dbReference>
<dbReference type="PANTHER" id="PTHR43663">
    <property type="entry name" value="CHROMATE TRANSPORT PROTEIN-RELATED"/>
    <property type="match status" value="1"/>
</dbReference>
<gene>
    <name evidence="8" type="ORF">CGS58_03700</name>
</gene>
<evidence type="ECO:0000313" key="8">
    <source>
        <dbReference type="EMBL" id="PDX82570.1"/>
    </source>
</evidence>
<dbReference type="GO" id="GO:0005886">
    <property type="term" value="C:plasma membrane"/>
    <property type="evidence" value="ECO:0007669"/>
    <property type="project" value="UniProtKB-SubCell"/>
</dbReference>
<dbReference type="Pfam" id="PF02417">
    <property type="entry name" value="Chromate_transp"/>
    <property type="match status" value="1"/>
</dbReference>
<evidence type="ECO:0000256" key="6">
    <source>
        <dbReference type="ARBA" id="ARBA00023136"/>
    </source>
</evidence>
<proteinExistence type="inferred from homology"/>
<keyword evidence="3" id="KW-1003">Cell membrane</keyword>
<protein>
    <submittedName>
        <fullName evidence="8">Chromate transporter</fullName>
    </submittedName>
</protein>
<dbReference type="InterPro" id="IPR003370">
    <property type="entry name" value="Chromate_transpt"/>
</dbReference>
<keyword evidence="5 7" id="KW-1133">Transmembrane helix</keyword>
<evidence type="ECO:0000256" key="1">
    <source>
        <dbReference type="ARBA" id="ARBA00004651"/>
    </source>
</evidence>
<evidence type="ECO:0000256" key="3">
    <source>
        <dbReference type="ARBA" id="ARBA00022475"/>
    </source>
</evidence>
<evidence type="ECO:0000256" key="7">
    <source>
        <dbReference type="SAM" id="Phobius"/>
    </source>
</evidence>
<feature type="transmembrane region" description="Helical" evidence="7">
    <location>
        <begin position="117"/>
        <end position="137"/>
    </location>
</feature>
<dbReference type="InterPro" id="IPR052518">
    <property type="entry name" value="CHR_Transporter"/>
</dbReference>
<dbReference type="Proteomes" id="UP000220005">
    <property type="component" value="Unassembled WGS sequence"/>
</dbReference>
<keyword evidence="4 7" id="KW-0812">Transmembrane</keyword>
<dbReference type="GO" id="GO:0015109">
    <property type="term" value="F:chromate transmembrane transporter activity"/>
    <property type="evidence" value="ECO:0007669"/>
    <property type="project" value="InterPro"/>
</dbReference>
<accession>A0A2A7ATZ4</accession>
<dbReference type="AlphaFoldDB" id="A0A2A7ATZ4"/>
<comment type="similarity">
    <text evidence="2">Belongs to the chromate ion transporter (CHR) (TC 2.A.51) family.</text>
</comment>
<organism evidence="8 9">
    <name type="scientific">Faecalibacterium prausnitzii</name>
    <dbReference type="NCBI Taxonomy" id="853"/>
    <lineage>
        <taxon>Bacteria</taxon>
        <taxon>Bacillati</taxon>
        <taxon>Bacillota</taxon>
        <taxon>Clostridia</taxon>
        <taxon>Eubacteriales</taxon>
        <taxon>Oscillospiraceae</taxon>
        <taxon>Faecalibacterium</taxon>
    </lineage>
</organism>
<feature type="transmembrane region" description="Helical" evidence="7">
    <location>
        <begin position="7"/>
        <end position="28"/>
    </location>
</feature>
<feature type="transmembrane region" description="Helical" evidence="7">
    <location>
        <begin position="72"/>
        <end position="97"/>
    </location>
</feature>
<evidence type="ECO:0000256" key="5">
    <source>
        <dbReference type="ARBA" id="ARBA00022989"/>
    </source>
</evidence>
<evidence type="ECO:0000313" key="9">
    <source>
        <dbReference type="Proteomes" id="UP000220005"/>
    </source>
</evidence>
<feature type="transmembrane region" description="Helical" evidence="7">
    <location>
        <begin position="170"/>
        <end position="189"/>
    </location>
</feature>